<feature type="coiled-coil region" evidence="20">
    <location>
        <begin position="559"/>
        <end position="691"/>
    </location>
</feature>
<keyword evidence="16 20" id="KW-0175">Coiled coil</keyword>
<dbReference type="PROSITE" id="PS00479">
    <property type="entry name" value="ZF_DAG_PE_1"/>
    <property type="match status" value="1"/>
</dbReference>
<sequence length="2395" mass="266240">MASDQKDVLAGLNLSKLSVQSPASRLKELENLILDQVTSSGTNNKFSNNGSNGTTTNNSVSSPLFGSILSGAVAAAGLSAEKFLSVETMVDCLLVLYDECCNSSLRREKTVSDFIELMKSVVQSIKQLRLSRDDFEVLKVIGRGAFGEVCVVQMHHTSQIYAMKILNKWEMLKRAETACFREERDVLVFGDRRWITNLHYAFQDDINLYLIMDYYCGGDLLTLLSKFEDRLPEDMARFYIAEMVLAIHSIHELKYVHRDIKPDNIVLDASGHVRLADFGSCLRLGPQGTVQSNVAVGTPDYISPEILRAMEDGQGKYGPECDWWSLGVCMYEMLFGETPFYAESLVETYGKIMNHKNSFDFPNDDEEYGVSEQAKDLIRRLICAPDYRLGQNGIDDFKAHPWFEGINWDTIRNGQAPYIPEVSSPTDTSNFDVDDTDIKLSDAVPPTTNPAFSGHHLPFVGFTFTKDSSLSDVGRLSRAITTNNISQPLPPLKLEKHGSEEKQRLSPDSTRKLQDEINILTKRNCELESQIKSFERVGALSVGTAAAADSVDGQIDAKMKENEKMIRLLRQEKDDLQKEHQDSIDRLKQQDKELKDALEQRKLAMAEYTEVTDKLSDLRQQKQKLSRQVRDKEEELEVTMQKVDTLRSELRKTDKLRREQDARVQDLISELNRERQQRERSEECYRQLQMEARSRSSSELGSSNSLGISSSDSIRLEIDRLEVEYSEKINQQQTRYNIEISALRDQLNEADNHREMLQRELQQAREKLDSSRLESLTDSEETILELRKRHEREKKILLDDNRKLITDLEMISESNRRLTAERLQMESEYEDLRNRRQAFSQWERQIAEIIQWVSDEKDARGYLQALATKMTEELEYLKHTGPLNHNASDNKNWRNRRSQKLDKMELLNLQSSLQNEIQAKAVISEELTRTRTDLVAAQKDLRETRQICESIGSELKRKESVIKDLQQRLESNEGLSLPVMQMLGHGEGSTTSSRRSTSSIRGFGNGLNEPLTASGRPRSSREVEMRDVLETVRKQQLTSAAPSTTHSITSSNDDDQLVECLLQDLHRSEGNIKPTEGGSKVKNATLTGDTGELTEFERAVLSKYIRELQETGGSSGANVQGDDSSVRDNRLSMGGAQLDENGNGLVGSSVATPDAEHHHGQQSAQTSGTQTSEAEKANSKNETLQMASSHPQVVPFSDARTLTSTGISTASTNTAITIGNCSNITAANNSNDYCIDYPSKSDDNSAKASHPMAGDANANEHNSVASSLCCCTTTATITATTTTNDAVEQTVVASPTNASHPSSSSSAAAVVMAASAGGNTTMAREAMAAIRNRAMRHRCNNNKLEQCCSCHNRKVTTTITTTTTTTTIRTTDDSDAEQQRYRCCTMAQDELIDPHLTNIDHAILIPLASLPEAIDCPSATPVFTSPSTEPSATVSPSERPDDLVILLTPPVTPQLVSREEEVAAYSTAADSAKQTNATSTVVETEQETNPVSLIMGNEDEIQPTAMDEQTQHLAYTTPKIEQESVSTVDGDTIIVVSTTVETVMEASRAPIEPVCEEPARPNGVIPSRSRSLSSMHDSSSASRSSSCSSPAVDANAPPELSKSATVAMLTFQRNRRKGSGRKQSGGVGSGGGGGGGGGSSSTTHTNSTLAINMSMHSVMMSHQQDLHPHRQQKAKVHQFLVRTFSSPTKCNHCTSLMVGLTRQGVVCELCGFACHMICCPKVPTQCPVPSDQTKRPLGIDPTRGIGTAYEGYVKVPKLGGVKRGWVRQFVVVCDFKLFLYDISADRSALPSVHVLDMRDPEFTVSGVRESDVIHATKKDVPCIFRITTSLLDGGPSLQTLMLADTESEKAKWVVALSELHRILKRNNLPNTAMFRVREVLDSTVSAIRNALSALIIDPERILLGTEDGLFCLDLDRSQIARIGESKKVYQLWYIAEEQLLVILCGKQRHLRLLPIRALETVDVEWIKVAESKNCITACTGIIERGPQPVFCIVLALKRQNTSQIVVYVVNRDRSRHHKMCEFTVAYPVQSLQVLSDMRLAVGHQSGFTAYCLQGAAKAMPLVHPENQLNNFLNFSGVDAWRVIEIQSGHGGNVHGEYLLVFQTLAIYVDLQGRKSRDREIMYPAVPKHITYCDGHLLVYSETHLDIFNTQTAEWVQSIGLKRSRPLMNNGSLTLTYLNDSVHVVYLANMHTRELLNLSPCDRDGRLKSKRFSLREPNRTIRTSTDRRSKLISAPTNFNHISHMGPGDGIQKQRLLDLPTTIETADQSTQQQRISTMRHAPPPPRAPPRPSMIHQLNGSNNSLPGAKRTAPARPRDQPPSLPRSPIGIKAKCGEQQLQLGIYTTFPNERSIKFKLRFIMFPEIFHQIANHPLHAGTKRSVVLLKGTASFFTPFGSQ</sequence>
<dbReference type="Gene3D" id="3.30.60.20">
    <property type="match status" value="1"/>
</dbReference>
<dbReference type="SMART" id="SM00109">
    <property type="entry name" value="C1"/>
    <property type="match status" value="1"/>
</dbReference>
<evidence type="ECO:0000256" key="21">
    <source>
        <dbReference type="SAM" id="MobiDB-lite"/>
    </source>
</evidence>
<evidence type="ECO:0000256" key="14">
    <source>
        <dbReference type="ARBA" id="ARBA00022840"/>
    </source>
</evidence>
<dbReference type="InterPro" id="IPR001180">
    <property type="entry name" value="CNH_dom"/>
</dbReference>
<feature type="domain" description="AGC-kinase C-terminal" evidence="27">
    <location>
        <begin position="404"/>
        <end position="474"/>
    </location>
</feature>
<feature type="coiled-coil region" evidence="20">
    <location>
        <begin position="740"/>
        <end position="774"/>
    </location>
</feature>
<feature type="domain" description="Phorbol-ester/DAG-type" evidence="24">
    <location>
        <begin position="1676"/>
        <end position="1726"/>
    </location>
</feature>
<feature type="region of interest" description="Disordered" evidence="21">
    <location>
        <begin position="1551"/>
        <end position="1646"/>
    </location>
</feature>
<feature type="compositionally biased region" description="Pro residues" evidence="21">
    <location>
        <begin position="2279"/>
        <end position="2289"/>
    </location>
</feature>
<feature type="compositionally biased region" description="Polar residues" evidence="21">
    <location>
        <begin position="1180"/>
        <end position="1191"/>
    </location>
</feature>
<feature type="compositionally biased region" description="Polar residues" evidence="21">
    <location>
        <begin position="1034"/>
        <end position="1051"/>
    </location>
</feature>
<dbReference type="Pfam" id="PF25346">
    <property type="entry name" value="PH_MRCK"/>
    <property type="match status" value="1"/>
</dbReference>
<dbReference type="InterPro" id="IPR000961">
    <property type="entry name" value="AGC-kinase_C"/>
</dbReference>
<evidence type="ECO:0000256" key="4">
    <source>
        <dbReference type="ARBA" id="ARBA00012513"/>
    </source>
</evidence>
<evidence type="ECO:0000256" key="17">
    <source>
        <dbReference type="ARBA" id="ARBA00047899"/>
    </source>
</evidence>
<dbReference type="InterPro" id="IPR017441">
    <property type="entry name" value="Protein_kinase_ATP_BS"/>
</dbReference>
<evidence type="ECO:0000256" key="18">
    <source>
        <dbReference type="ARBA" id="ARBA00048679"/>
    </source>
</evidence>
<keyword evidence="10 19" id="KW-0547">Nucleotide-binding</keyword>
<feature type="compositionally biased region" description="Low complexity" evidence="21">
    <location>
        <begin position="1161"/>
        <end position="1172"/>
    </location>
</feature>
<feature type="region of interest" description="Disordered" evidence="21">
    <location>
        <begin position="1110"/>
        <end position="1194"/>
    </location>
</feature>
<dbReference type="SMART" id="SM00233">
    <property type="entry name" value="PH"/>
    <property type="match status" value="1"/>
</dbReference>
<dbReference type="GO" id="GO:0005737">
    <property type="term" value="C:cytoplasm"/>
    <property type="evidence" value="ECO:0007669"/>
    <property type="project" value="UniProtKB-SubCell"/>
</dbReference>
<dbReference type="SUPFAM" id="SSF50729">
    <property type="entry name" value="PH domain-like"/>
    <property type="match status" value="1"/>
</dbReference>
<dbReference type="SUPFAM" id="SSF57889">
    <property type="entry name" value="Cysteine-rich domain"/>
    <property type="match status" value="1"/>
</dbReference>
<dbReference type="FunFam" id="3.30.200.20:FF:000017">
    <property type="entry name" value="Non-specific serine/threonine protein kinase"/>
    <property type="match status" value="1"/>
</dbReference>
<dbReference type="InterPro" id="IPR011993">
    <property type="entry name" value="PH-like_dom_sf"/>
</dbReference>
<dbReference type="Pfam" id="PF00130">
    <property type="entry name" value="C1_1"/>
    <property type="match status" value="1"/>
</dbReference>
<evidence type="ECO:0000313" key="28">
    <source>
        <dbReference type="EnsemblMetazoa" id="AMIN008260-PA"/>
    </source>
</evidence>
<evidence type="ECO:0000256" key="13">
    <source>
        <dbReference type="ARBA" id="ARBA00022833"/>
    </source>
</evidence>
<evidence type="ECO:0000256" key="20">
    <source>
        <dbReference type="SAM" id="Coils"/>
    </source>
</evidence>
<dbReference type="PROSITE" id="PS50011">
    <property type="entry name" value="PROTEIN_KINASE_DOM"/>
    <property type="match status" value="1"/>
</dbReference>
<dbReference type="Gene3D" id="2.30.29.30">
    <property type="entry name" value="Pleckstrin-homology domain (PH domain)/Phosphotyrosine-binding domain (PTB)"/>
    <property type="match status" value="1"/>
</dbReference>
<dbReference type="Gene3D" id="1.10.510.10">
    <property type="entry name" value="Transferase(Phosphotransferase) domain 1"/>
    <property type="match status" value="1"/>
</dbReference>
<reference evidence="29" key="1">
    <citation type="submission" date="2013-03" db="EMBL/GenBank/DDBJ databases">
        <title>The Genome Sequence of Anopheles minimus MINIMUS1.</title>
        <authorList>
            <consortium name="The Broad Institute Genomics Platform"/>
            <person name="Neafsey D.E."/>
            <person name="Walton C."/>
            <person name="Walker B."/>
            <person name="Young S.K."/>
            <person name="Zeng Q."/>
            <person name="Gargeya S."/>
            <person name="Fitzgerald M."/>
            <person name="Haas B."/>
            <person name="Abouelleil A."/>
            <person name="Allen A.W."/>
            <person name="Alvarado L."/>
            <person name="Arachchi H.M."/>
            <person name="Berlin A.M."/>
            <person name="Chapman S.B."/>
            <person name="Gainer-Dewar J."/>
            <person name="Goldberg J."/>
            <person name="Griggs A."/>
            <person name="Gujja S."/>
            <person name="Hansen M."/>
            <person name="Howarth C."/>
            <person name="Imamovic A."/>
            <person name="Ireland A."/>
            <person name="Larimer J."/>
            <person name="McCowan C."/>
            <person name="Murphy C."/>
            <person name="Pearson M."/>
            <person name="Poon T.W."/>
            <person name="Priest M."/>
            <person name="Roberts A."/>
            <person name="Saif S."/>
            <person name="Shea T."/>
            <person name="Sisk P."/>
            <person name="Sykes S."/>
            <person name="Wortman J."/>
            <person name="Nusbaum C."/>
            <person name="Birren B."/>
        </authorList>
    </citation>
    <scope>NUCLEOTIDE SEQUENCE [LARGE SCALE GENOMIC DNA]</scope>
    <source>
        <strain evidence="29">MINIMUS1</strain>
    </source>
</reference>
<dbReference type="PROSITE" id="PS50081">
    <property type="entry name" value="ZF_DAG_PE_2"/>
    <property type="match status" value="1"/>
</dbReference>
<protein>
    <recommendedName>
        <fullName evidence="4">non-specific serine/threonine protein kinase</fullName>
        <ecNumber evidence="4">2.7.11.1</ecNumber>
    </recommendedName>
</protein>
<evidence type="ECO:0000259" key="24">
    <source>
        <dbReference type="PROSITE" id="PS50081"/>
    </source>
</evidence>
<dbReference type="SMART" id="SM00285">
    <property type="entry name" value="PBD"/>
    <property type="match status" value="1"/>
</dbReference>
<evidence type="ECO:0000259" key="22">
    <source>
        <dbReference type="PROSITE" id="PS50003"/>
    </source>
</evidence>
<feature type="domain" description="CRIB" evidence="25">
    <location>
        <begin position="2231"/>
        <end position="2244"/>
    </location>
</feature>
<dbReference type="GO" id="GO:0106310">
    <property type="term" value="F:protein serine kinase activity"/>
    <property type="evidence" value="ECO:0007669"/>
    <property type="project" value="RHEA"/>
</dbReference>
<dbReference type="PROSITE" id="PS50219">
    <property type="entry name" value="CNH"/>
    <property type="match status" value="1"/>
</dbReference>
<dbReference type="CDD" id="cd20809">
    <property type="entry name" value="C1_MRCK"/>
    <property type="match status" value="1"/>
</dbReference>
<feature type="compositionally biased region" description="Polar residues" evidence="21">
    <location>
        <begin position="2293"/>
        <end position="2302"/>
    </location>
</feature>
<evidence type="ECO:0000259" key="23">
    <source>
        <dbReference type="PROSITE" id="PS50011"/>
    </source>
</evidence>
<reference evidence="28" key="2">
    <citation type="submission" date="2020-05" db="UniProtKB">
        <authorList>
            <consortium name="EnsemblMetazoa"/>
        </authorList>
    </citation>
    <scope>IDENTIFICATION</scope>
    <source>
        <strain evidence="28">MINIMUS1</strain>
    </source>
</reference>
<dbReference type="Gene3D" id="3.30.200.20">
    <property type="entry name" value="Phosphorylase Kinase, domain 1"/>
    <property type="match status" value="1"/>
</dbReference>
<keyword evidence="5" id="KW-0963">Cytoplasm</keyword>
<dbReference type="SMART" id="SM00133">
    <property type="entry name" value="S_TK_X"/>
    <property type="match status" value="1"/>
</dbReference>
<evidence type="ECO:0000256" key="2">
    <source>
        <dbReference type="ARBA" id="ARBA00004496"/>
    </source>
</evidence>
<comment type="catalytic activity">
    <reaction evidence="18">
        <text>L-seryl-[protein] + ATP = O-phospho-L-seryl-[protein] + ADP + H(+)</text>
        <dbReference type="Rhea" id="RHEA:17989"/>
        <dbReference type="Rhea" id="RHEA-COMP:9863"/>
        <dbReference type="Rhea" id="RHEA-COMP:11604"/>
        <dbReference type="ChEBI" id="CHEBI:15378"/>
        <dbReference type="ChEBI" id="CHEBI:29999"/>
        <dbReference type="ChEBI" id="CHEBI:30616"/>
        <dbReference type="ChEBI" id="CHEBI:83421"/>
        <dbReference type="ChEBI" id="CHEBI:456216"/>
        <dbReference type="EC" id="2.7.11.1"/>
    </reaction>
</comment>
<feature type="compositionally biased region" description="Low complexity" evidence="21">
    <location>
        <begin position="989"/>
        <end position="999"/>
    </location>
</feature>
<dbReference type="FunFam" id="3.30.60.20:FF:000005">
    <property type="entry name" value="Non-specific serine/threonine protein kinase"/>
    <property type="match status" value="1"/>
</dbReference>
<evidence type="ECO:0000256" key="10">
    <source>
        <dbReference type="ARBA" id="ARBA00022741"/>
    </source>
</evidence>
<keyword evidence="12" id="KW-0418">Kinase</keyword>
<dbReference type="GO" id="GO:0004674">
    <property type="term" value="F:protein serine/threonine kinase activity"/>
    <property type="evidence" value="ECO:0007669"/>
    <property type="project" value="UniProtKB-KW"/>
</dbReference>
<dbReference type="Proteomes" id="UP000075920">
    <property type="component" value="Unassembled WGS sequence"/>
</dbReference>
<feature type="region of interest" description="Disordered" evidence="21">
    <location>
        <begin position="482"/>
        <end position="511"/>
    </location>
</feature>
<evidence type="ECO:0000259" key="26">
    <source>
        <dbReference type="PROSITE" id="PS50219"/>
    </source>
</evidence>
<dbReference type="GO" id="GO:0005524">
    <property type="term" value="F:ATP binding"/>
    <property type="evidence" value="ECO:0007669"/>
    <property type="project" value="UniProtKB-UniRule"/>
</dbReference>
<dbReference type="VEuPathDB" id="VectorBase:AMIN008260"/>
<dbReference type="CDD" id="cd01243">
    <property type="entry name" value="PH_MRCK"/>
    <property type="match status" value="1"/>
</dbReference>
<evidence type="ECO:0000256" key="15">
    <source>
        <dbReference type="ARBA" id="ARBA00022842"/>
    </source>
</evidence>
<dbReference type="PROSITE" id="PS00108">
    <property type="entry name" value="PROTEIN_KINASE_ST"/>
    <property type="match status" value="1"/>
</dbReference>
<evidence type="ECO:0000256" key="5">
    <source>
        <dbReference type="ARBA" id="ARBA00022490"/>
    </source>
</evidence>
<dbReference type="GO" id="GO:0008270">
    <property type="term" value="F:zinc ion binding"/>
    <property type="evidence" value="ECO:0007669"/>
    <property type="project" value="UniProtKB-KW"/>
</dbReference>
<evidence type="ECO:0000256" key="7">
    <source>
        <dbReference type="ARBA" id="ARBA00022553"/>
    </source>
</evidence>
<dbReference type="STRING" id="112268.A0A182WD23"/>
<comment type="subcellular location">
    <subcellularLocation>
        <location evidence="2">Cytoplasm</location>
    </subcellularLocation>
</comment>
<dbReference type="PROSITE" id="PS50108">
    <property type="entry name" value="CRIB"/>
    <property type="match status" value="1"/>
</dbReference>
<dbReference type="InterPro" id="IPR008271">
    <property type="entry name" value="Ser/Thr_kinase_AS"/>
</dbReference>
<dbReference type="InterPro" id="IPR000095">
    <property type="entry name" value="CRIB_dom"/>
</dbReference>
<evidence type="ECO:0000259" key="27">
    <source>
        <dbReference type="PROSITE" id="PS51285"/>
    </source>
</evidence>
<dbReference type="CDD" id="cd05597">
    <property type="entry name" value="STKc_DMPK_like"/>
    <property type="match status" value="1"/>
</dbReference>
<evidence type="ECO:0000256" key="19">
    <source>
        <dbReference type="PROSITE-ProRule" id="PRU10141"/>
    </source>
</evidence>
<keyword evidence="15" id="KW-0460">Magnesium</keyword>
<name>A0A182WD23_9DIPT</name>
<feature type="compositionally biased region" description="Low complexity" evidence="21">
    <location>
        <begin position="1567"/>
        <end position="1589"/>
    </location>
</feature>
<comment type="catalytic activity">
    <reaction evidence="17">
        <text>L-threonyl-[protein] + ATP = O-phospho-L-threonyl-[protein] + ADP + H(+)</text>
        <dbReference type="Rhea" id="RHEA:46608"/>
        <dbReference type="Rhea" id="RHEA-COMP:11060"/>
        <dbReference type="Rhea" id="RHEA-COMP:11605"/>
        <dbReference type="ChEBI" id="CHEBI:15378"/>
        <dbReference type="ChEBI" id="CHEBI:30013"/>
        <dbReference type="ChEBI" id="CHEBI:30616"/>
        <dbReference type="ChEBI" id="CHEBI:61977"/>
        <dbReference type="ChEBI" id="CHEBI:456216"/>
        <dbReference type="EC" id="2.7.11.1"/>
    </reaction>
</comment>
<feature type="coiled-coil region" evidence="20">
    <location>
        <begin position="808"/>
        <end position="835"/>
    </location>
</feature>
<keyword evidence="6" id="KW-0723">Serine/threonine-protein kinase</keyword>
<dbReference type="Pfam" id="PF00433">
    <property type="entry name" value="Pkinase_C"/>
    <property type="match status" value="1"/>
</dbReference>
<feature type="domain" description="Protein kinase" evidence="23">
    <location>
        <begin position="135"/>
        <end position="403"/>
    </location>
</feature>
<organism evidence="28 29">
    <name type="scientific">Anopheles minimus</name>
    <dbReference type="NCBI Taxonomy" id="112268"/>
    <lineage>
        <taxon>Eukaryota</taxon>
        <taxon>Metazoa</taxon>
        <taxon>Ecdysozoa</taxon>
        <taxon>Arthropoda</taxon>
        <taxon>Hexapoda</taxon>
        <taxon>Insecta</taxon>
        <taxon>Pterygota</taxon>
        <taxon>Neoptera</taxon>
        <taxon>Endopterygota</taxon>
        <taxon>Diptera</taxon>
        <taxon>Nematocera</taxon>
        <taxon>Culicoidea</taxon>
        <taxon>Culicidae</taxon>
        <taxon>Anophelinae</taxon>
        <taxon>Anopheles</taxon>
    </lineage>
</organism>
<evidence type="ECO:0000256" key="3">
    <source>
        <dbReference type="ARBA" id="ARBA00005719"/>
    </source>
</evidence>
<evidence type="ECO:0000313" key="29">
    <source>
        <dbReference type="Proteomes" id="UP000075920"/>
    </source>
</evidence>
<keyword evidence="13" id="KW-0862">Zinc</keyword>
<dbReference type="InterPro" id="IPR017892">
    <property type="entry name" value="Pkinase_C"/>
</dbReference>
<feature type="compositionally biased region" description="Basic and acidic residues" evidence="21">
    <location>
        <begin position="493"/>
        <end position="511"/>
    </location>
</feature>
<accession>A0A182WD23</accession>
<evidence type="ECO:0000256" key="16">
    <source>
        <dbReference type="ARBA" id="ARBA00023054"/>
    </source>
</evidence>
<evidence type="ECO:0000256" key="8">
    <source>
        <dbReference type="ARBA" id="ARBA00022679"/>
    </source>
</evidence>
<dbReference type="InterPro" id="IPR057529">
    <property type="entry name" value="MRCK/ROCK_PH"/>
</dbReference>
<evidence type="ECO:0000256" key="12">
    <source>
        <dbReference type="ARBA" id="ARBA00022777"/>
    </source>
</evidence>
<keyword evidence="14 19" id="KW-0067">ATP-binding</keyword>
<feature type="domain" description="PH" evidence="22">
    <location>
        <begin position="1746"/>
        <end position="1861"/>
    </location>
</feature>
<dbReference type="EnsemblMetazoa" id="AMIN008260-RA">
    <property type="protein sequence ID" value="AMIN008260-PA"/>
    <property type="gene ID" value="AMIN008260"/>
</dbReference>
<evidence type="ECO:0000259" key="25">
    <source>
        <dbReference type="PROSITE" id="PS50108"/>
    </source>
</evidence>
<dbReference type="Pfam" id="PF15796">
    <property type="entry name" value="KELK"/>
    <property type="match status" value="1"/>
</dbReference>
<dbReference type="InterPro" id="IPR000719">
    <property type="entry name" value="Prot_kinase_dom"/>
</dbReference>
<dbReference type="PANTHER" id="PTHR22988:SF66">
    <property type="entry name" value="SERINE_THREONINE-PROTEIN KINASE GENGHIS KHAN"/>
    <property type="match status" value="1"/>
</dbReference>
<dbReference type="GO" id="GO:0031032">
    <property type="term" value="P:actomyosin structure organization"/>
    <property type="evidence" value="ECO:0007669"/>
    <property type="project" value="TreeGrafter"/>
</dbReference>
<dbReference type="SUPFAM" id="SSF56112">
    <property type="entry name" value="Protein kinase-like (PK-like)"/>
    <property type="match status" value="1"/>
</dbReference>
<dbReference type="CDD" id="cd00132">
    <property type="entry name" value="CRIB"/>
    <property type="match status" value="1"/>
</dbReference>
<evidence type="ECO:0000256" key="9">
    <source>
        <dbReference type="ARBA" id="ARBA00022723"/>
    </source>
</evidence>
<feature type="region of interest" description="Disordered" evidence="21">
    <location>
        <begin position="2264"/>
        <end position="2324"/>
    </location>
</feature>
<evidence type="ECO:0000256" key="1">
    <source>
        <dbReference type="ARBA" id="ARBA00001946"/>
    </source>
</evidence>
<dbReference type="InterPro" id="IPR001849">
    <property type="entry name" value="PH_domain"/>
</dbReference>
<dbReference type="PROSITE" id="PS51285">
    <property type="entry name" value="AGC_KINASE_CTER"/>
    <property type="match status" value="1"/>
</dbReference>
<dbReference type="EC" id="2.7.11.1" evidence="4"/>
<feature type="binding site" evidence="19">
    <location>
        <position position="164"/>
    </location>
    <ligand>
        <name>ATP</name>
        <dbReference type="ChEBI" id="CHEBI:30616"/>
    </ligand>
</feature>
<dbReference type="Pfam" id="PF00780">
    <property type="entry name" value="CNH"/>
    <property type="match status" value="1"/>
</dbReference>
<dbReference type="InterPro" id="IPR050839">
    <property type="entry name" value="Rho-assoc_Ser/Thr_Kinase"/>
</dbReference>
<evidence type="ECO:0000256" key="6">
    <source>
        <dbReference type="ARBA" id="ARBA00022527"/>
    </source>
</evidence>
<keyword evidence="7" id="KW-0597">Phosphoprotein</keyword>
<feature type="domain" description="CNH" evidence="26">
    <location>
        <begin position="1887"/>
        <end position="2173"/>
    </location>
</feature>
<dbReference type="FunFam" id="1.10.510.10:FF:000014">
    <property type="entry name" value="Non-specific serine/threonine protein kinase"/>
    <property type="match status" value="1"/>
</dbReference>
<dbReference type="InterPro" id="IPR002219">
    <property type="entry name" value="PKC_DAG/PE"/>
</dbReference>
<dbReference type="InterPro" id="IPR011009">
    <property type="entry name" value="Kinase-like_dom_sf"/>
</dbReference>
<keyword evidence="8" id="KW-0808">Transferase</keyword>
<feature type="region of interest" description="Disordered" evidence="21">
    <location>
        <begin position="984"/>
        <end position="1023"/>
    </location>
</feature>
<dbReference type="Pfam" id="PF00069">
    <property type="entry name" value="Pkinase"/>
    <property type="match status" value="1"/>
</dbReference>
<dbReference type="PROSITE" id="PS50003">
    <property type="entry name" value="PH_DOMAIN"/>
    <property type="match status" value="1"/>
</dbReference>
<evidence type="ECO:0000256" key="11">
    <source>
        <dbReference type="ARBA" id="ARBA00022771"/>
    </source>
</evidence>
<dbReference type="SMART" id="SM00036">
    <property type="entry name" value="CNH"/>
    <property type="match status" value="1"/>
</dbReference>
<keyword evidence="11" id="KW-0863">Zinc-finger</keyword>
<feature type="compositionally biased region" description="Gly residues" evidence="21">
    <location>
        <begin position="1623"/>
        <end position="1639"/>
    </location>
</feature>
<keyword evidence="29" id="KW-1185">Reference proteome</keyword>
<dbReference type="PANTHER" id="PTHR22988">
    <property type="entry name" value="MYOTONIC DYSTROPHY S/T KINASE-RELATED"/>
    <property type="match status" value="1"/>
</dbReference>
<feature type="compositionally biased region" description="Polar residues" evidence="21">
    <location>
        <begin position="2264"/>
        <end position="2274"/>
    </location>
</feature>
<dbReference type="InterPro" id="IPR046349">
    <property type="entry name" value="C1-like_sf"/>
</dbReference>
<dbReference type="PROSITE" id="PS00107">
    <property type="entry name" value="PROTEIN_KINASE_ATP"/>
    <property type="match status" value="1"/>
</dbReference>
<dbReference type="InterPro" id="IPR031597">
    <property type="entry name" value="KELK"/>
</dbReference>
<keyword evidence="9" id="KW-0479">Metal-binding</keyword>
<feature type="region of interest" description="Disordered" evidence="21">
    <location>
        <begin position="1033"/>
        <end position="1052"/>
    </location>
</feature>
<comment type="similarity">
    <text evidence="3">Belongs to the protein kinase superfamily. AGC Ser/Thr protein kinase family. DMPK subfamily.</text>
</comment>
<comment type="cofactor">
    <cofactor evidence="1">
        <name>Mg(2+)</name>
        <dbReference type="ChEBI" id="CHEBI:18420"/>
    </cofactor>
</comment>
<dbReference type="SMART" id="SM00220">
    <property type="entry name" value="S_TKc"/>
    <property type="match status" value="1"/>
</dbReference>
<proteinExistence type="inferred from homology"/>
<dbReference type="GO" id="GO:0005856">
    <property type="term" value="C:cytoskeleton"/>
    <property type="evidence" value="ECO:0007669"/>
    <property type="project" value="TreeGrafter"/>
</dbReference>
<feature type="coiled-coil region" evidence="20">
    <location>
        <begin position="948"/>
        <end position="975"/>
    </location>
</feature>